<feature type="domain" description="GST C-terminal" evidence="2">
    <location>
        <begin position="1"/>
        <end position="105"/>
    </location>
</feature>
<dbReference type="Pfam" id="PF13410">
    <property type="entry name" value="GST_C_2"/>
    <property type="match status" value="1"/>
</dbReference>
<reference evidence="3 4" key="1">
    <citation type="journal article" date="2016" name="G3 (Bethesda)">
        <title>First Draft Assembly and Annotation of the Genome of a California Endemic Oak Quercus lobata Nee (Fagaceae).</title>
        <authorList>
            <person name="Sork V.L."/>
            <person name="Fitz-Gibbon S.T."/>
            <person name="Puiu D."/>
            <person name="Crepeau M."/>
            <person name="Gugger P.F."/>
            <person name="Sherman R."/>
            <person name="Stevens K."/>
            <person name="Langley C.H."/>
            <person name="Pellegrini M."/>
            <person name="Salzberg S.L."/>
        </authorList>
    </citation>
    <scope>NUCLEOTIDE SEQUENCE [LARGE SCALE GENOMIC DNA]</scope>
    <source>
        <strain evidence="3 4">cv. SW786</strain>
    </source>
</reference>
<dbReference type="InterPro" id="IPR010987">
    <property type="entry name" value="Glutathione-S-Trfase_C-like"/>
</dbReference>
<keyword evidence="4" id="KW-1185">Reference proteome</keyword>
<protein>
    <recommendedName>
        <fullName evidence="1">Glutathione S-transferase</fullName>
        <ecNumber evidence="1">2.5.1.18</ecNumber>
    </recommendedName>
</protein>
<name>A0A7N2LIP5_QUELO</name>
<accession>A0A7N2LIP5</accession>
<comment type="catalytic activity">
    <reaction evidence="1">
        <text>RX + glutathione = an S-substituted glutathione + a halide anion + H(+)</text>
        <dbReference type="Rhea" id="RHEA:16437"/>
        <dbReference type="ChEBI" id="CHEBI:15378"/>
        <dbReference type="ChEBI" id="CHEBI:16042"/>
        <dbReference type="ChEBI" id="CHEBI:17792"/>
        <dbReference type="ChEBI" id="CHEBI:57925"/>
        <dbReference type="ChEBI" id="CHEBI:90779"/>
        <dbReference type="EC" id="2.5.1.18"/>
    </reaction>
</comment>
<dbReference type="InParanoid" id="A0A7N2LIP5"/>
<dbReference type="SUPFAM" id="SSF47616">
    <property type="entry name" value="GST C-terminal domain-like"/>
    <property type="match status" value="1"/>
</dbReference>
<dbReference type="AlphaFoldDB" id="A0A7N2LIP5"/>
<dbReference type="InterPro" id="IPR045074">
    <property type="entry name" value="GST_C_Tau"/>
</dbReference>
<dbReference type="InterPro" id="IPR036282">
    <property type="entry name" value="Glutathione-S-Trfase_C_sf"/>
</dbReference>
<evidence type="ECO:0000313" key="3">
    <source>
        <dbReference type="EnsemblPlants" id="QL04p071036:mrna"/>
    </source>
</evidence>
<evidence type="ECO:0000313" key="4">
    <source>
        <dbReference type="Proteomes" id="UP000594261"/>
    </source>
</evidence>
<comment type="subcellular location">
    <subcellularLocation>
        <location evidence="1">Cytoplasm</location>
        <location evidence="1">Cytosol</location>
    </subcellularLocation>
</comment>
<dbReference type="InterPro" id="IPR045073">
    <property type="entry name" value="Omega/Tau-like"/>
</dbReference>
<keyword evidence="1" id="KW-0963">Cytoplasm</keyword>
<dbReference type="Proteomes" id="UP000594261">
    <property type="component" value="Chromosome 4"/>
</dbReference>
<dbReference type="PANTHER" id="PTHR11260">
    <property type="entry name" value="GLUTATHIONE S-TRANSFERASE, GST, SUPERFAMILY, GST DOMAIN CONTAINING"/>
    <property type="match status" value="1"/>
</dbReference>
<dbReference type="GO" id="GO:0005829">
    <property type="term" value="C:cytosol"/>
    <property type="evidence" value="ECO:0007669"/>
    <property type="project" value="UniProtKB-SubCell"/>
</dbReference>
<dbReference type="CDD" id="cd03185">
    <property type="entry name" value="GST_C_Tau"/>
    <property type="match status" value="1"/>
</dbReference>
<dbReference type="PROSITE" id="PS50405">
    <property type="entry name" value="GST_CTER"/>
    <property type="match status" value="1"/>
</dbReference>
<dbReference type="EMBL" id="LRBV02000004">
    <property type="status" value="NOT_ANNOTATED_CDS"/>
    <property type="molecule type" value="Genomic_DNA"/>
</dbReference>
<evidence type="ECO:0000259" key="2">
    <source>
        <dbReference type="PROSITE" id="PS50405"/>
    </source>
</evidence>
<sequence length="105" mass="12089">MNPIHKKILVLIHNGKPVCLSSIKKGMDHKRKGARGSKKKFLETYKILEGELGDKPYFGGERFGYMDLTLIPFYTWFYSIETIGGFKIEAQCSKIVAWAKRCMQK</sequence>
<dbReference type="Gramene" id="QL04p071036:mrna">
    <property type="protein sequence ID" value="QL04p071036:mrna"/>
    <property type="gene ID" value="QL04p071036"/>
</dbReference>
<dbReference type="Gene3D" id="1.20.1050.10">
    <property type="match status" value="1"/>
</dbReference>
<dbReference type="PANTHER" id="PTHR11260:SF781">
    <property type="entry name" value="GLUTATHIONE S-TRANSFERASE U19"/>
    <property type="match status" value="1"/>
</dbReference>
<proteinExistence type="inferred from homology"/>
<dbReference type="GO" id="GO:0004364">
    <property type="term" value="F:glutathione transferase activity"/>
    <property type="evidence" value="ECO:0007669"/>
    <property type="project" value="UniProtKB-UniRule"/>
</dbReference>
<dbReference type="OMA" id="DIRYWEE"/>
<reference evidence="3" key="2">
    <citation type="submission" date="2021-01" db="UniProtKB">
        <authorList>
            <consortium name="EnsemblPlants"/>
        </authorList>
    </citation>
    <scope>IDENTIFICATION</scope>
</reference>
<comment type="similarity">
    <text evidence="1">Belongs to the GST superfamily.</text>
</comment>
<dbReference type="GO" id="GO:0006749">
    <property type="term" value="P:glutathione metabolic process"/>
    <property type="evidence" value="ECO:0007669"/>
    <property type="project" value="InterPro"/>
</dbReference>
<organism evidence="3 4">
    <name type="scientific">Quercus lobata</name>
    <name type="common">Valley oak</name>
    <dbReference type="NCBI Taxonomy" id="97700"/>
    <lineage>
        <taxon>Eukaryota</taxon>
        <taxon>Viridiplantae</taxon>
        <taxon>Streptophyta</taxon>
        <taxon>Embryophyta</taxon>
        <taxon>Tracheophyta</taxon>
        <taxon>Spermatophyta</taxon>
        <taxon>Magnoliopsida</taxon>
        <taxon>eudicotyledons</taxon>
        <taxon>Gunneridae</taxon>
        <taxon>Pentapetalae</taxon>
        <taxon>rosids</taxon>
        <taxon>fabids</taxon>
        <taxon>Fagales</taxon>
        <taxon>Fagaceae</taxon>
        <taxon>Quercus</taxon>
    </lineage>
</organism>
<keyword evidence="1" id="KW-0808">Transferase</keyword>
<dbReference type="EnsemblPlants" id="QL04p071036:mrna">
    <property type="protein sequence ID" value="QL04p071036:mrna"/>
    <property type="gene ID" value="QL04p071036"/>
</dbReference>
<evidence type="ECO:0000256" key="1">
    <source>
        <dbReference type="RuleBase" id="RU369102"/>
    </source>
</evidence>
<dbReference type="EC" id="2.5.1.18" evidence="1"/>
<comment type="function">
    <text evidence="1">Is involved in the conjugation of reduced glutathione to a wide number of exogenous and endogenous hydrophobic electrophiles.</text>
</comment>